<protein>
    <submittedName>
        <fullName evidence="2">Uncharacterized protein</fullName>
    </submittedName>
</protein>
<dbReference type="AlphaFoldDB" id="A0A7C3UQA6"/>
<organism evidence="2">
    <name type="scientific">candidate division WOR-3 bacterium</name>
    <dbReference type="NCBI Taxonomy" id="2052148"/>
    <lineage>
        <taxon>Bacteria</taxon>
        <taxon>Bacteria division WOR-3</taxon>
    </lineage>
</organism>
<gene>
    <name evidence="2" type="ORF">ENX07_07250</name>
</gene>
<sequence>MRKRKALAVLIAFSYLLYVNCVTVRPYKITNYFLSPKFRERMIKRIAVLPFENLTKEEKAAKIVQEEFSLQIGRIGIFDLLERVRIEELWKEQDLDTLYRFDATSAAKIGKMLGAEGVIFGSVTKFSPYPELEKDTTKRVKEKEVGPSVIIVDEDNSTWKWLLIGLLAITVVGLVIYLAAKPSPPSAEVGISVRLVDVETGDILWQAKDSFRGARKSIQALVATKEEKERLIKDIDFLTSLLCQKLVATLAPE</sequence>
<keyword evidence="1" id="KW-0812">Transmembrane</keyword>
<dbReference type="GO" id="GO:0030288">
    <property type="term" value="C:outer membrane-bounded periplasmic space"/>
    <property type="evidence" value="ECO:0007669"/>
    <property type="project" value="InterPro"/>
</dbReference>
<keyword evidence="1" id="KW-1133">Transmembrane helix</keyword>
<reference evidence="2" key="1">
    <citation type="journal article" date="2020" name="mSystems">
        <title>Genome- and Community-Level Interaction Insights into Carbon Utilization and Element Cycling Functions of Hydrothermarchaeota in Hydrothermal Sediment.</title>
        <authorList>
            <person name="Zhou Z."/>
            <person name="Liu Y."/>
            <person name="Xu W."/>
            <person name="Pan J."/>
            <person name="Luo Z.H."/>
            <person name="Li M."/>
        </authorList>
    </citation>
    <scope>NUCLEOTIDE SEQUENCE [LARGE SCALE GENOMIC DNA]</scope>
    <source>
        <strain evidence="2">SpSt-906</strain>
    </source>
</reference>
<proteinExistence type="predicted"/>
<dbReference type="InterPro" id="IPR005534">
    <property type="entry name" value="Curli_assmbl/transp-comp_CsgG"/>
</dbReference>
<keyword evidence="1" id="KW-0472">Membrane</keyword>
<dbReference type="Pfam" id="PF03783">
    <property type="entry name" value="CsgG"/>
    <property type="match status" value="1"/>
</dbReference>
<dbReference type="EMBL" id="DTMQ01000043">
    <property type="protein sequence ID" value="HGE99843.1"/>
    <property type="molecule type" value="Genomic_DNA"/>
</dbReference>
<evidence type="ECO:0000256" key="1">
    <source>
        <dbReference type="SAM" id="Phobius"/>
    </source>
</evidence>
<name>A0A7C3UQA6_UNCW3</name>
<dbReference type="Gene3D" id="3.40.50.10610">
    <property type="entry name" value="ABC-type transport auxiliary lipoprotein component"/>
    <property type="match status" value="1"/>
</dbReference>
<accession>A0A7C3UQA6</accession>
<comment type="caution">
    <text evidence="2">The sequence shown here is derived from an EMBL/GenBank/DDBJ whole genome shotgun (WGS) entry which is preliminary data.</text>
</comment>
<evidence type="ECO:0000313" key="2">
    <source>
        <dbReference type="EMBL" id="HGE99843.1"/>
    </source>
</evidence>
<feature type="transmembrane region" description="Helical" evidence="1">
    <location>
        <begin position="159"/>
        <end position="180"/>
    </location>
</feature>